<dbReference type="PANTHER" id="PTHR40124">
    <property type="match status" value="1"/>
</dbReference>
<reference evidence="2" key="1">
    <citation type="submission" date="2012-10" db="EMBL/GenBank/DDBJ databases">
        <title>Towards defining the chloroviruses: a genomic journey through a genus of large DNA viruses.</title>
        <authorList>
            <person name="Jeanniard A."/>
            <person name="Dunigan D.D."/>
            <person name="Gurnon J.R."/>
            <person name="Agarkova I."/>
            <person name="Kang M."/>
            <person name="Vitek J."/>
            <person name="Duncan G."/>
            <person name="McClung O.W."/>
            <person name="Larsen M."/>
            <person name="Claverie J.-M."/>
            <person name="Van Etten J.L."/>
            <person name="Blanc G."/>
        </authorList>
    </citation>
    <scope>NUCLEOTIDE SEQUENCE</scope>
</reference>
<gene>
    <name evidence="2" type="primary">NYs-1_485R</name>
    <name evidence="2" type="ORF">PBCVNYs1_485R</name>
</gene>
<name>M1I3B4_9PHYC</name>
<dbReference type="Pfam" id="PF21294">
    <property type="entry name" value="Polysacc_lyase_14"/>
    <property type="match status" value="1"/>
</dbReference>
<dbReference type="EMBL" id="JX997183">
    <property type="protein sequence ID" value="AGE58752.1"/>
    <property type="molecule type" value="Genomic_DNA"/>
</dbReference>
<feature type="domain" description="Polysaccharide lyase 14" evidence="1">
    <location>
        <begin position="74"/>
        <end position="290"/>
    </location>
</feature>
<organism evidence="2">
    <name type="scientific">Paramecium bursaria Chlorella virus NYs1</name>
    <dbReference type="NCBI Taxonomy" id="83442"/>
    <lineage>
        <taxon>Viruses</taxon>
        <taxon>Varidnaviria</taxon>
        <taxon>Bamfordvirae</taxon>
        <taxon>Nucleocytoviricota</taxon>
        <taxon>Megaviricetes</taxon>
        <taxon>Algavirales</taxon>
        <taxon>Phycodnaviridae</taxon>
        <taxon>Chlorovirus</taxon>
        <taxon>Chlorovirus newyorkense</taxon>
    </lineage>
</organism>
<proteinExistence type="predicted"/>
<dbReference type="InterPro" id="IPR048958">
    <property type="entry name" value="Polysacc_lyase_14"/>
</dbReference>
<dbReference type="RefSeq" id="YP_009665397.1">
    <property type="nucleotide sequence ID" value="NC_043235.1"/>
</dbReference>
<accession>M1I3B4</accession>
<dbReference type="KEGG" id="vg:40525623"/>
<protein>
    <recommendedName>
        <fullName evidence="1">Polysaccharide lyase 14 domain-containing protein</fullName>
    </recommendedName>
</protein>
<evidence type="ECO:0000259" key="1">
    <source>
        <dbReference type="Pfam" id="PF21294"/>
    </source>
</evidence>
<dbReference type="GeneID" id="40525623"/>
<sequence>MISKTPSVLYCLSLTITPIPISSRNILINLSGILNNYVNKLYVMKVSLKLQNLETKDSNWGVDFIDLRKSYISKDAGKDVLSVVYCKDSNSKGDNMNNGGAEIDFAPTGVLPSVTKATFGCKIKYPSNFDFTRGGKTGVGFAMGDGNASGGRRSDNASSARIMWRQNGAATLYIYTPKNLHQLDENLDNAAFSSGDWGVEFFKDVFKEGTLKRGMWNDVAIQVGLNTFDSVGNSNPDGFAIMTINGVSASIGGIRWLKRKDSIRYCPFNTFFGGEEWAATKDELVLYKDFWVSN</sequence>
<dbReference type="Gene3D" id="2.60.120.200">
    <property type="match status" value="1"/>
</dbReference>
<dbReference type="PANTHER" id="PTHR40124:SF1">
    <property type="entry name" value="DISAGGREGATASE RELATED REPEAT PROTEIN"/>
    <property type="match status" value="1"/>
</dbReference>
<evidence type="ECO:0000313" key="2">
    <source>
        <dbReference type="EMBL" id="AGE58752.1"/>
    </source>
</evidence>